<proteinExistence type="predicted"/>
<accession>A0ABX6P511</accession>
<dbReference type="Pfam" id="PF08548">
    <property type="entry name" value="Peptidase_M10_C"/>
    <property type="match status" value="1"/>
</dbReference>
<feature type="compositionally biased region" description="Basic residues" evidence="5">
    <location>
        <begin position="108"/>
        <end position="123"/>
    </location>
</feature>
<evidence type="ECO:0000256" key="5">
    <source>
        <dbReference type="SAM" id="MobiDB-lite"/>
    </source>
</evidence>
<comment type="subcellular location">
    <subcellularLocation>
        <location evidence="2">Secreted</location>
    </subcellularLocation>
</comment>
<dbReference type="Proteomes" id="UP000500826">
    <property type="component" value="Chromosome"/>
</dbReference>
<evidence type="ECO:0000313" key="7">
    <source>
        <dbReference type="EMBL" id="QJW84458.1"/>
    </source>
</evidence>
<dbReference type="EMBL" id="CP053418">
    <property type="protein sequence ID" value="QJW84458.1"/>
    <property type="molecule type" value="Genomic_DNA"/>
</dbReference>
<dbReference type="Gene3D" id="2.150.10.10">
    <property type="entry name" value="Serralysin-like metalloprotease, C-terminal"/>
    <property type="match status" value="3"/>
</dbReference>
<organism evidence="7 8">
    <name type="scientific">Ramlibacter terrae</name>
    <dbReference type="NCBI Taxonomy" id="2732511"/>
    <lineage>
        <taxon>Bacteria</taxon>
        <taxon>Pseudomonadati</taxon>
        <taxon>Pseudomonadota</taxon>
        <taxon>Betaproteobacteria</taxon>
        <taxon>Burkholderiales</taxon>
        <taxon>Comamonadaceae</taxon>
        <taxon>Ramlibacter</taxon>
    </lineage>
</organism>
<dbReference type="InterPro" id="IPR013858">
    <property type="entry name" value="Peptidase_M10B_C"/>
</dbReference>
<dbReference type="PRINTS" id="PR00313">
    <property type="entry name" value="CABNDNGRPT"/>
</dbReference>
<dbReference type="InterPro" id="IPR001343">
    <property type="entry name" value="Hemolysn_Ca-bd"/>
</dbReference>
<keyword evidence="3" id="KW-0964">Secreted</keyword>
<feature type="region of interest" description="Disordered" evidence="5">
    <location>
        <begin position="321"/>
        <end position="359"/>
    </location>
</feature>
<keyword evidence="8" id="KW-1185">Reference proteome</keyword>
<dbReference type="Pfam" id="PF00353">
    <property type="entry name" value="HemolysinCabind"/>
    <property type="match status" value="3"/>
</dbReference>
<reference evidence="7 8" key="1">
    <citation type="submission" date="2020-05" db="EMBL/GenBank/DDBJ databases">
        <title>Ramlibacter rhizophilus sp. nov., isolated from rhizosphere soil of national flower Mugunghwa from South Korea.</title>
        <authorList>
            <person name="Zheng-Fei Y."/>
            <person name="Huan T."/>
        </authorList>
    </citation>
    <scope>NUCLEOTIDE SEQUENCE [LARGE SCALE GENOMIC DNA]</scope>
    <source>
        <strain evidence="7 8">H242</strain>
    </source>
</reference>
<dbReference type="SUPFAM" id="SSF51120">
    <property type="entry name" value="beta-Roll"/>
    <property type="match status" value="2"/>
</dbReference>
<gene>
    <name evidence="7" type="ORF">HK414_14005</name>
</gene>
<dbReference type="PROSITE" id="PS00330">
    <property type="entry name" value="HEMOLYSIN_CALCIUM"/>
    <property type="match status" value="1"/>
</dbReference>
<dbReference type="PANTHER" id="PTHR38340">
    <property type="entry name" value="S-LAYER PROTEIN"/>
    <property type="match status" value="1"/>
</dbReference>
<protein>
    <submittedName>
        <fullName evidence="7">Calcium-binding protein</fullName>
    </submittedName>
</protein>
<dbReference type="PANTHER" id="PTHR38340:SF1">
    <property type="entry name" value="S-LAYER PROTEIN"/>
    <property type="match status" value="1"/>
</dbReference>
<evidence type="ECO:0000256" key="3">
    <source>
        <dbReference type="ARBA" id="ARBA00022525"/>
    </source>
</evidence>
<feature type="compositionally biased region" description="Low complexity" evidence="5">
    <location>
        <begin position="333"/>
        <end position="359"/>
    </location>
</feature>
<name>A0ABX6P511_9BURK</name>
<sequence>MLRGNAGANTLDGGSGADTMVGGSGNDIYHVDNGKDSISESSAGSGGTDTVFAAVDWSAAGQYVENLRAVSGSASIDLTGNGLANMLAGNDGKNILDGGAGADTGRRQGQRHLRGGQRQGQHRRRVEFRQWRGRPGQGEHHRSLAGDYVENLALTGSANINATGNSLANVLTGNAGKNVLNGGTGADTMAGGAGSDIYHVDNAKDSITGESSSSSGGIDSVFSSVSFSLAGDYVEQLALTGSGSINATGNGLANVLTGNAGKNVLKGDAGNDTLQGGAGADSLTGGSGSDRFVYAAASESTTKALDVITDFTRGSDRIDLSHLDGNAGKSGHQTSRSSAAARSAATQRGSSGSRWRAGR</sequence>
<evidence type="ECO:0000313" key="8">
    <source>
        <dbReference type="Proteomes" id="UP000500826"/>
    </source>
</evidence>
<dbReference type="InterPro" id="IPR011049">
    <property type="entry name" value="Serralysin-like_metalloprot_C"/>
</dbReference>
<keyword evidence="4" id="KW-0677">Repeat</keyword>
<dbReference type="InterPro" id="IPR050557">
    <property type="entry name" value="RTX_toxin/Mannuronan_C5-epim"/>
</dbReference>
<evidence type="ECO:0000259" key="6">
    <source>
        <dbReference type="Pfam" id="PF08548"/>
    </source>
</evidence>
<evidence type="ECO:0000256" key="1">
    <source>
        <dbReference type="ARBA" id="ARBA00001913"/>
    </source>
</evidence>
<feature type="region of interest" description="Disordered" evidence="5">
    <location>
        <begin position="97"/>
        <end position="123"/>
    </location>
</feature>
<evidence type="ECO:0000256" key="4">
    <source>
        <dbReference type="ARBA" id="ARBA00022737"/>
    </source>
</evidence>
<evidence type="ECO:0000256" key="2">
    <source>
        <dbReference type="ARBA" id="ARBA00004613"/>
    </source>
</evidence>
<reference evidence="7 8" key="2">
    <citation type="submission" date="2020-05" db="EMBL/GenBank/DDBJ databases">
        <authorList>
            <person name="Khan S.A."/>
            <person name="Jeon C.O."/>
            <person name="Chun B.H."/>
        </authorList>
    </citation>
    <scope>NUCLEOTIDE SEQUENCE [LARGE SCALE GENOMIC DNA]</scope>
    <source>
        <strain evidence="7 8">H242</strain>
    </source>
</reference>
<dbReference type="InterPro" id="IPR018511">
    <property type="entry name" value="Hemolysin-typ_Ca-bd_CS"/>
</dbReference>
<comment type="cofactor">
    <cofactor evidence="1">
        <name>Ca(2+)</name>
        <dbReference type="ChEBI" id="CHEBI:29108"/>
    </cofactor>
</comment>
<feature type="domain" description="Peptidase M10 serralysin C-terminal" evidence="6">
    <location>
        <begin position="276"/>
        <end position="327"/>
    </location>
</feature>